<evidence type="ECO:0000313" key="4">
    <source>
        <dbReference type="Proteomes" id="UP000000305"/>
    </source>
</evidence>
<proteinExistence type="predicted"/>
<feature type="signal peptide" evidence="2">
    <location>
        <begin position="1"/>
        <end position="17"/>
    </location>
</feature>
<evidence type="ECO:0000256" key="2">
    <source>
        <dbReference type="SAM" id="SignalP"/>
    </source>
</evidence>
<name>E9HMM1_DAPPU</name>
<dbReference type="HOGENOM" id="CLU_788132_0_0_1"/>
<dbReference type="AlphaFoldDB" id="E9HMM1"/>
<feature type="compositionally biased region" description="Low complexity" evidence="1">
    <location>
        <begin position="29"/>
        <end position="42"/>
    </location>
</feature>
<dbReference type="EMBL" id="GL732688">
    <property type="protein sequence ID" value="EFX67016.1"/>
    <property type="molecule type" value="Genomic_DNA"/>
</dbReference>
<organism evidence="3 4">
    <name type="scientific">Daphnia pulex</name>
    <name type="common">Water flea</name>
    <dbReference type="NCBI Taxonomy" id="6669"/>
    <lineage>
        <taxon>Eukaryota</taxon>
        <taxon>Metazoa</taxon>
        <taxon>Ecdysozoa</taxon>
        <taxon>Arthropoda</taxon>
        <taxon>Crustacea</taxon>
        <taxon>Branchiopoda</taxon>
        <taxon>Diplostraca</taxon>
        <taxon>Cladocera</taxon>
        <taxon>Anomopoda</taxon>
        <taxon>Daphniidae</taxon>
        <taxon>Daphnia</taxon>
    </lineage>
</organism>
<dbReference type="KEGG" id="dpx:DAPPUDRAFT_115814"/>
<evidence type="ECO:0000256" key="1">
    <source>
        <dbReference type="SAM" id="MobiDB-lite"/>
    </source>
</evidence>
<keyword evidence="4" id="KW-1185">Reference proteome</keyword>
<reference evidence="3 4" key="1">
    <citation type="journal article" date="2011" name="Science">
        <title>The ecoresponsive genome of Daphnia pulex.</title>
        <authorList>
            <person name="Colbourne J.K."/>
            <person name="Pfrender M.E."/>
            <person name="Gilbert D."/>
            <person name="Thomas W.K."/>
            <person name="Tucker A."/>
            <person name="Oakley T.H."/>
            <person name="Tokishita S."/>
            <person name="Aerts A."/>
            <person name="Arnold G.J."/>
            <person name="Basu M.K."/>
            <person name="Bauer D.J."/>
            <person name="Caceres C.E."/>
            <person name="Carmel L."/>
            <person name="Casola C."/>
            <person name="Choi J.H."/>
            <person name="Detter J.C."/>
            <person name="Dong Q."/>
            <person name="Dusheyko S."/>
            <person name="Eads B.D."/>
            <person name="Frohlich T."/>
            <person name="Geiler-Samerotte K.A."/>
            <person name="Gerlach D."/>
            <person name="Hatcher P."/>
            <person name="Jogdeo S."/>
            <person name="Krijgsveld J."/>
            <person name="Kriventseva E.V."/>
            <person name="Kultz D."/>
            <person name="Laforsch C."/>
            <person name="Lindquist E."/>
            <person name="Lopez J."/>
            <person name="Manak J.R."/>
            <person name="Muller J."/>
            <person name="Pangilinan J."/>
            <person name="Patwardhan R.P."/>
            <person name="Pitluck S."/>
            <person name="Pritham E.J."/>
            <person name="Rechtsteiner A."/>
            <person name="Rho M."/>
            <person name="Rogozin I.B."/>
            <person name="Sakarya O."/>
            <person name="Salamov A."/>
            <person name="Schaack S."/>
            <person name="Shapiro H."/>
            <person name="Shiga Y."/>
            <person name="Skalitzky C."/>
            <person name="Smith Z."/>
            <person name="Souvorov A."/>
            <person name="Sung W."/>
            <person name="Tang Z."/>
            <person name="Tsuchiya D."/>
            <person name="Tu H."/>
            <person name="Vos H."/>
            <person name="Wang M."/>
            <person name="Wolf Y.I."/>
            <person name="Yamagata H."/>
            <person name="Yamada T."/>
            <person name="Ye Y."/>
            <person name="Shaw J.R."/>
            <person name="Andrews J."/>
            <person name="Crease T.J."/>
            <person name="Tang H."/>
            <person name="Lucas S.M."/>
            <person name="Robertson H.M."/>
            <person name="Bork P."/>
            <person name="Koonin E.V."/>
            <person name="Zdobnov E.M."/>
            <person name="Grigoriev I.V."/>
            <person name="Lynch M."/>
            <person name="Boore J.L."/>
        </authorList>
    </citation>
    <scope>NUCLEOTIDE SEQUENCE [LARGE SCALE GENOMIC DNA]</scope>
</reference>
<feature type="region of interest" description="Disordered" evidence="1">
    <location>
        <begin position="183"/>
        <end position="210"/>
    </location>
</feature>
<accession>E9HMM1</accession>
<dbReference type="Proteomes" id="UP000000305">
    <property type="component" value="Unassembled WGS sequence"/>
</dbReference>
<evidence type="ECO:0000313" key="3">
    <source>
        <dbReference type="EMBL" id="EFX67016.1"/>
    </source>
</evidence>
<gene>
    <name evidence="3" type="ORF">DAPPUDRAFT_115814</name>
</gene>
<feature type="chain" id="PRO_5003241886" evidence="2">
    <location>
        <begin position="18"/>
        <end position="352"/>
    </location>
</feature>
<sequence>MAKMVLGLVVCFHGTLRLITKCISKTSSKSESSASQNESQIETDQNNNFPSRSVQFSASAGRNSSSLNRSTNLELNPLYIGHAILAEFETSLSTVEIDQFVSILEQEESSADATRQDNLREILRIKYGIWKGLIRRYFGHISISHGESSLAPVTIQKLDLGPVPSVPEKSFRKRELSSPILTGERAKKQLADQEKRKQERGKRRNDEFDEDFDEDFDEGYHQYMAISKAKGKKIVKAGKGGLLLEGTRRSSRLIAKSKIEEKEVEVRKIVVEKTAKDSTSKFYGILREDSTEVLCFYCKELGCLELSWREKMNNEFFPQLLGILVTCPKIDNEPKAIPDITFFPPFALFLSP</sequence>
<feature type="region of interest" description="Disordered" evidence="1">
    <location>
        <begin position="29"/>
        <end position="54"/>
    </location>
</feature>
<dbReference type="InParanoid" id="E9HMM1"/>
<feature type="compositionally biased region" description="Basic and acidic residues" evidence="1">
    <location>
        <begin position="184"/>
        <end position="197"/>
    </location>
</feature>
<protein>
    <submittedName>
        <fullName evidence="3">Uncharacterized protein</fullName>
    </submittedName>
</protein>
<feature type="compositionally biased region" description="Polar residues" evidence="1">
    <location>
        <begin position="43"/>
        <end position="54"/>
    </location>
</feature>
<keyword evidence="2" id="KW-0732">Signal</keyword>